<dbReference type="GO" id="GO:0004725">
    <property type="term" value="F:protein tyrosine phosphatase activity"/>
    <property type="evidence" value="ECO:0007669"/>
    <property type="project" value="UniProtKB-EC"/>
</dbReference>
<name>A0AB35MI77_9MICO</name>
<organism evidence="7 8">
    <name type="scientific">Demequina lignilytica</name>
    <dbReference type="NCBI Taxonomy" id="3051663"/>
    <lineage>
        <taxon>Bacteria</taxon>
        <taxon>Bacillati</taxon>
        <taxon>Actinomycetota</taxon>
        <taxon>Actinomycetes</taxon>
        <taxon>Micrococcales</taxon>
        <taxon>Demequinaceae</taxon>
        <taxon>Demequina</taxon>
    </lineage>
</organism>
<evidence type="ECO:0000313" key="7">
    <source>
        <dbReference type="EMBL" id="MDN4483393.1"/>
    </source>
</evidence>
<evidence type="ECO:0000256" key="4">
    <source>
        <dbReference type="ARBA" id="ARBA00022912"/>
    </source>
</evidence>
<feature type="active site" description="Proton donor" evidence="5">
    <location>
        <position position="135"/>
    </location>
</feature>
<feature type="active site" evidence="5">
    <location>
        <position position="19"/>
    </location>
</feature>
<dbReference type="Proteomes" id="UP001172756">
    <property type="component" value="Unassembled WGS sequence"/>
</dbReference>
<dbReference type="CDD" id="cd16343">
    <property type="entry name" value="LMWPTP"/>
    <property type="match status" value="1"/>
</dbReference>
<evidence type="ECO:0000259" key="6">
    <source>
        <dbReference type="SMART" id="SM00226"/>
    </source>
</evidence>
<dbReference type="PANTHER" id="PTHR11717">
    <property type="entry name" value="LOW MOLECULAR WEIGHT PROTEIN TYROSINE PHOSPHATASE"/>
    <property type="match status" value="1"/>
</dbReference>
<feature type="domain" description="Phosphotyrosine protein phosphatase I" evidence="6">
    <location>
        <begin position="7"/>
        <end position="161"/>
    </location>
</feature>
<keyword evidence="4" id="KW-0904">Protein phosphatase</keyword>
<evidence type="ECO:0000313" key="8">
    <source>
        <dbReference type="Proteomes" id="UP001172756"/>
    </source>
</evidence>
<dbReference type="InterPro" id="IPR036196">
    <property type="entry name" value="Ptyr_pPase_sf"/>
</dbReference>
<dbReference type="InterPro" id="IPR023485">
    <property type="entry name" value="Ptyr_pPase"/>
</dbReference>
<dbReference type="Gene3D" id="3.40.50.2300">
    <property type="match status" value="1"/>
</dbReference>
<reference evidence="7 8" key="1">
    <citation type="submission" date="2023-06" db="EMBL/GenBank/DDBJ databases">
        <title>SYSU T0a273.</title>
        <authorList>
            <person name="Gao L."/>
            <person name="Fang B.-Z."/>
            <person name="Li W.-J."/>
        </authorList>
    </citation>
    <scope>NUCLEOTIDE SEQUENCE [LARGE SCALE GENOMIC DNA]</scope>
    <source>
        <strain evidence="7 8">SYSU T0a273</strain>
    </source>
</reference>
<sequence length="168" mass="18571">MAEASVYRIMTVCTGNICRSPMAEVVLRDRLEAAGLGDAVTVDSTGVSDEEEGNRMDQRAVAVLEDHGYAVPRHRARRVTKSELESRDLVLAMTVGHAQRLRRLRPDAPISLYRSFDLAAVVEARGDEHRLDIDDPWYGGRDDFEEVLGQLESGADGIVAHVREALGR</sequence>
<keyword evidence="3 7" id="KW-0378">Hydrolase</keyword>
<dbReference type="SMART" id="SM00226">
    <property type="entry name" value="LMWPc"/>
    <property type="match status" value="1"/>
</dbReference>
<dbReference type="PRINTS" id="PR00719">
    <property type="entry name" value="LMWPTPASE"/>
</dbReference>
<dbReference type="PANTHER" id="PTHR11717:SF7">
    <property type="entry name" value="LOW MOLECULAR WEIGHT PHOSPHOTYROSINE PROTEIN PHOSPHATASE"/>
    <property type="match status" value="1"/>
</dbReference>
<evidence type="ECO:0000256" key="5">
    <source>
        <dbReference type="PIRSR" id="PIRSR617867-1"/>
    </source>
</evidence>
<comment type="similarity">
    <text evidence="1">Belongs to the low molecular weight phosphotyrosine protein phosphatase family.</text>
</comment>
<proteinExistence type="inferred from homology"/>
<dbReference type="SUPFAM" id="SSF52788">
    <property type="entry name" value="Phosphotyrosine protein phosphatases I"/>
    <property type="match status" value="1"/>
</dbReference>
<protein>
    <recommendedName>
        <fullName evidence="2">protein-tyrosine-phosphatase</fullName>
        <ecNumber evidence="2">3.1.3.48</ecNumber>
    </recommendedName>
</protein>
<feature type="active site" description="Nucleophile" evidence="5">
    <location>
        <position position="13"/>
    </location>
</feature>
<evidence type="ECO:0000256" key="2">
    <source>
        <dbReference type="ARBA" id="ARBA00013064"/>
    </source>
</evidence>
<evidence type="ECO:0000256" key="3">
    <source>
        <dbReference type="ARBA" id="ARBA00022801"/>
    </source>
</evidence>
<gene>
    <name evidence="7" type="ORF">QQ002_07570</name>
</gene>
<dbReference type="RefSeq" id="WP_301160270.1">
    <property type="nucleotide sequence ID" value="NZ_JAUHQB010000004.1"/>
</dbReference>
<comment type="caution">
    <text evidence="7">The sequence shown here is derived from an EMBL/GenBank/DDBJ whole genome shotgun (WGS) entry which is preliminary data.</text>
</comment>
<dbReference type="Pfam" id="PF01451">
    <property type="entry name" value="LMWPc"/>
    <property type="match status" value="1"/>
</dbReference>
<accession>A0AB35MI77</accession>
<dbReference type="EMBL" id="JAUHQB010000004">
    <property type="protein sequence ID" value="MDN4483393.1"/>
    <property type="molecule type" value="Genomic_DNA"/>
</dbReference>
<dbReference type="AlphaFoldDB" id="A0AB35MI77"/>
<evidence type="ECO:0000256" key="1">
    <source>
        <dbReference type="ARBA" id="ARBA00011063"/>
    </source>
</evidence>
<dbReference type="EC" id="3.1.3.48" evidence="2"/>
<dbReference type="InterPro" id="IPR050438">
    <property type="entry name" value="LMW_PTPase"/>
</dbReference>
<dbReference type="InterPro" id="IPR017867">
    <property type="entry name" value="Tyr_phospatase_low_mol_wt"/>
</dbReference>